<evidence type="ECO:0000313" key="3">
    <source>
        <dbReference type="EMBL" id="GEK16059.1"/>
    </source>
</evidence>
<organism evidence="3 5">
    <name type="scientific">Aliivibrio fischeri</name>
    <name type="common">Vibrio fischeri</name>
    <dbReference type="NCBI Taxonomy" id="668"/>
    <lineage>
        <taxon>Bacteria</taxon>
        <taxon>Pseudomonadati</taxon>
        <taxon>Pseudomonadota</taxon>
        <taxon>Gammaproteobacteria</taxon>
        <taxon>Vibrionales</taxon>
        <taxon>Vibrionaceae</taxon>
        <taxon>Aliivibrio</taxon>
    </lineage>
</organism>
<gene>
    <name evidence="4" type="primary">traL</name>
    <name evidence="3" type="ORF">AFI02nite_40950</name>
    <name evidence="4" type="ORF">GNP88_18390</name>
</gene>
<protein>
    <recommendedName>
        <fullName evidence="1">Protein TraL</fullName>
    </recommendedName>
</protein>
<evidence type="ECO:0000256" key="2">
    <source>
        <dbReference type="SAM" id="Phobius"/>
    </source>
</evidence>
<proteinExistence type="predicted"/>
<dbReference type="NCBIfam" id="TIGR02762">
    <property type="entry name" value="TraL_TIGR"/>
    <property type="match status" value="1"/>
</dbReference>
<dbReference type="GO" id="GO:0009297">
    <property type="term" value="P:pilus assembly"/>
    <property type="evidence" value="ECO:0007669"/>
    <property type="project" value="UniProtKB-UniRule"/>
</dbReference>
<sequence>MNEHTNFYSIPRYLDQGNIIMGFPSDEVIPALVVFGVFLLANYMMTGMVIGTAIAVTLRTLKQGKGDNFLSLIVFWYCPSSLSKSVFKHTPAPCDKYWLN</sequence>
<dbReference type="Proteomes" id="UP000448038">
    <property type="component" value="Unassembled WGS sequence"/>
</dbReference>
<dbReference type="PIRSF" id="PIRSF003259">
    <property type="entry name" value="Pilus_assembly_TraL"/>
    <property type="match status" value="1"/>
</dbReference>
<keyword evidence="1 2" id="KW-0472">Membrane</keyword>
<name>A0A510UNA2_ALIFS</name>
<dbReference type="Proteomes" id="UP000321787">
    <property type="component" value="Unassembled WGS sequence"/>
</dbReference>
<dbReference type="EMBL" id="WOBN01000035">
    <property type="protein sequence ID" value="MUK51106.1"/>
    <property type="molecule type" value="Genomic_DNA"/>
</dbReference>
<evidence type="ECO:0000256" key="1">
    <source>
        <dbReference type="PIRNR" id="PIRNR003259"/>
    </source>
</evidence>
<dbReference type="InterPro" id="IPR009838">
    <property type="entry name" value="T4SS_TraL"/>
</dbReference>
<dbReference type="Pfam" id="PF07178">
    <property type="entry name" value="TraL"/>
    <property type="match status" value="1"/>
</dbReference>
<feature type="transmembrane region" description="Helical" evidence="2">
    <location>
        <begin position="31"/>
        <end position="56"/>
    </location>
</feature>
<comment type="subcellular location">
    <subcellularLocation>
        <location evidence="1">Cell outer membrane</location>
    </subcellularLocation>
</comment>
<keyword evidence="1" id="KW-0184">Conjugation</keyword>
<accession>A0A510UNA2</accession>
<dbReference type="EMBL" id="BJTZ01000059">
    <property type="protein sequence ID" value="GEK16059.1"/>
    <property type="molecule type" value="Genomic_DNA"/>
</dbReference>
<keyword evidence="1" id="KW-0998">Cell outer membrane</keyword>
<evidence type="ECO:0000313" key="4">
    <source>
        <dbReference type="EMBL" id="MUK51106.1"/>
    </source>
</evidence>
<comment type="caution">
    <text evidence="3">The sequence shown here is derived from an EMBL/GenBank/DDBJ whole genome shotgun (WGS) entry which is preliminary data.</text>
</comment>
<dbReference type="InterPro" id="IPR016382">
    <property type="entry name" value="Pilus_assmbly_TraL"/>
</dbReference>
<reference evidence="3 5" key="1">
    <citation type="submission" date="2019-07" db="EMBL/GenBank/DDBJ databases">
        <title>Whole genome shotgun sequence of Aliivibrio fischeri NBRC 101058.</title>
        <authorList>
            <person name="Hosoyama A."/>
            <person name="Uohara A."/>
            <person name="Ohji S."/>
            <person name="Ichikawa N."/>
        </authorList>
    </citation>
    <scope>NUCLEOTIDE SEQUENCE [LARGE SCALE GENOMIC DNA]</scope>
    <source>
        <strain evidence="3 5">NBRC 101058</strain>
    </source>
</reference>
<comment type="function">
    <text evidence="1">Membrane protein involved in F pilin formation.</text>
</comment>
<evidence type="ECO:0000313" key="6">
    <source>
        <dbReference type="Proteomes" id="UP000448038"/>
    </source>
</evidence>
<reference evidence="4 6" key="2">
    <citation type="submission" date="2019-11" db="EMBL/GenBank/DDBJ databases">
        <title>Using colonization assays and comparative genomics to discover symbiosis behaviors and factors in Vibrio fischeri.</title>
        <authorList>
            <person name="Bongrand C."/>
            <person name="Moriano-Gutierrez S."/>
            <person name="Arevalo P."/>
            <person name="Mcfall-Ngai M."/>
            <person name="Visick K."/>
            <person name="Polz M.F."/>
            <person name="Ruby E.G."/>
        </authorList>
    </citation>
    <scope>NUCLEOTIDE SEQUENCE [LARGE SCALE GENOMIC DNA]</scope>
    <source>
        <strain evidence="6">emors.4.1</strain>
        <strain evidence="4">Emors.4.1</strain>
    </source>
</reference>
<dbReference type="RefSeq" id="WP_146866761.1">
    <property type="nucleotide sequence ID" value="NZ_BJTZ01000059.1"/>
</dbReference>
<keyword evidence="2" id="KW-0812">Transmembrane</keyword>
<evidence type="ECO:0000313" key="5">
    <source>
        <dbReference type="Proteomes" id="UP000321787"/>
    </source>
</evidence>
<keyword evidence="2" id="KW-1133">Transmembrane helix</keyword>
<dbReference type="GO" id="GO:0009279">
    <property type="term" value="C:cell outer membrane"/>
    <property type="evidence" value="ECO:0007669"/>
    <property type="project" value="UniProtKB-SubCell"/>
</dbReference>
<dbReference type="AlphaFoldDB" id="A0A510UNA2"/>